<dbReference type="CDD" id="cd00161">
    <property type="entry name" value="beta-trefoil_Ricin-like"/>
    <property type="match status" value="3"/>
</dbReference>
<dbReference type="EMBL" id="JAVHNR010000006">
    <property type="protein sequence ID" value="KAK6339729.1"/>
    <property type="molecule type" value="Genomic_DNA"/>
</dbReference>
<name>A0AAN8MZ66_9PEZI</name>
<protein>
    <submittedName>
        <fullName evidence="1">Uncharacterized protein</fullName>
    </submittedName>
</protein>
<proteinExistence type="predicted"/>
<accession>A0AAN8MZ66</accession>
<dbReference type="SUPFAM" id="SSF50370">
    <property type="entry name" value="Ricin B-like lectins"/>
    <property type="match status" value="2"/>
</dbReference>
<reference evidence="1 2" key="1">
    <citation type="submission" date="2019-10" db="EMBL/GenBank/DDBJ databases">
        <authorList>
            <person name="Palmer J.M."/>
        </authorList>
    </citation>
    <scope>NUCLEOTIDE SEQUENCE [LARGE SCALE GENOMIC DNA]</scope>
    <source>
        <strain evidence="1 2">TWF718</strain>
    </source>
</reference>
<keyword evidence="2" id="KW-1185">Reference proteome</keyword>
<dbReference type="Gene3D" id="2.80.10.50">
    <property type="match status" value="1"/>
</dbReference>
<organism evidence="1 2">
    <name type="scientific">Orbilia javanica</name>
    <dbReference type="NCBI Taxonomy" id="47235"/>
    <lineage>
        <taxon>Eukaryota</taxon>
        <taxon>Fungi</taxon>
        <taxon>Dikarya</taxon>
        <taxon>Ascomycota</taxon>
        <taxon>Pezizomycotina</taxon>
        <taxon>Orbiliomycetes</taxon>
        <taxon>Orbiliales</taxon>
        <taxon>Orbiliaceae</taxon>
        <taxon>Orbilia</taxon>
    </lineage>
</organism>
<evidence type="ECO:0000313" key="1">
    <source>
        <dbReference type="EMBL" id="KAK6339729.1"/>
    </source>
</evidence>
<dbReference type="AlphaFoldDB" id="A0AAN8MZ66"/>
<dbReference type="InterPro" id="IPR035992">
    <property type="entry name" value="Ricin_B-like_lectins"/>
</dbReference>
<sequence length="1234" mass="137679">MLYLSRTADGATRTRRDFVPISEPCVNEAEPSEWVLQRSFNGFLNIRNPLANATWNLESQAAYCFNRIEPDARLFESRSSDKVASGIYKITNVAIGSRLGFGTARSLGTLATSKPASDFTWHILPSTTGFYSISQNDAYLSVSTKAIDPRDSQPCVGVKGLDLALWKLIITQEGFYKIVNKETGLAVAPHEDEGNDGLVQTKDDSASIKDTIWKIEMKEALEDPKDASFELIIPDGPYFLQNVSSNLVLGSQGSGNEISIADQDNSRDGITSKFQAFSVRKNRDGWYRISSYTQGTYLSLQKPSGQPRLTLKSSSMATEDDTLDWRFVQQASTPNVTLVNQSAPELGFEVSNRQLNISDFSASNKAMLWNISPAMGTTKDTKFTPGVYLISAYLTREEVTARLATAADGNSGENPTTEQPLALEGRESDTTFLNPLAPQNLMQLWTLKQVNSMLTDNVYDIESFQGSGAIKVDGAANHRWRFIAQNTGGFKIRTFSLVDGPGRDDETYELLLARSNKKICLVKESEVGDKEVLWQIGRTGFYLQNQAVTLFNKVLATDKDGIAQMANYELPWLISPSEMSKRIWHLIYNRGETYSLINEATRCPLHPQNGRMTARSVQHGTPAEFQKWNLVKFEEGIAFHFKGVTTVGLLLGVTGERGGGVILRPGPDEVSRRAETNEPYDVPKTWKTWSMIPVAMVEGKPYMSLPRYLVATKSEGPSHWTHTWQEDPRSGSAQLSAYESDNSWQRFRMQTLGGYSLLIDEASGNLLPNNGGAMVNPSSTGRHDVWFKVTADSTLVRADGWLSGNAATEKSRLVSHPGDFFKFGNDFRIQIRLGPGETYVLSVDANSRLTVAELDMSDNNQLWNNWDMGLGRRIFHSRTGKLLERNDSDTVILRDWNPNDKNTTFWELSAEANNTQSTNGYHLLKIFNSSDGRSIRASPSDQPIRLDGNHPTPIRIIRRSGWVALSRRLLVLQRFLELKAPILVHAKGVKTPYSVEEHFSHHSLYKLDGTLVYSNLGPDSLPIENDGYKLLLRDPNADITGESPKTYVSICQATDPIHLNYTDFNLFILYPPEFLQTSRKTYGGGGWKRLTLRINNETNLLESVYFPAPGPGWVFNLDMNFAATKDPNGNPLKIYRIPDTNIIKLHIFVDSEGNLTPYFPKDTSMVDVLDKSKWGAYCDIGANAEIIKAPFVDDDGTGAVPKMPPWTAYRGQWTREPDSRCTEVGFWNASTSAD</sequence>
<comment type="caution">
    <text evidence="1">The sequence shown here is derived from an EMBL/GenBank/DDBJ whole genome shotgun (WGS) entry which is preliminary data.</text>
</comment>
<dbReference type="Proteomes" id="UP001313282">
    <property type="component" value="Unassembled WGS sequence"/>
</dbReference>
<evidence type="ECO:0000313" key="2">
    <source>
        <dbReference type="Proteomes" id="UP001313282"/>
    </source>
</evidence>
<gene>
    <name evidence="1" type="ORF">TWF718_009123</name>
</gene>